<reference evidence="8" key="1">
    <citation type="submission" date="2020-05" db="EMBL/GenBank/DDBJ databases">
        <authorList>
            <person name="Chiriac C."/>
            <person name="Salcher M."/>
            <person name="Ghai R."/>
            <person name="Kavagutti S V."/>
        </authorList>
    </citation>
    <scope>NUCLEOTIDE SEQUENCE</scope>
</reference>
<dbReference type="CDD" id="cd04301">
    <property type="entry name" value="NAT_SF"/>
    <property type="match status" value="1"/>
</dbReference>
<dbReference type="PANTHER" id="PTHR43420">
    <property type="entry name" value="ACETYLTRANSFERASE"/>
    <property type="match status" value="1"/>
</dbReference>
<dbReference type="NCBIfam" id="TIGR01575">
    <property type="entry name" value="rimI"/>
    <property type="match status" value="1"/>
</dbReference>
<dbReference type="EMBL" id="CAFAAV010000314">
    <property type="protein sequence ID" value="CAB4835502.1"/>
    <property type="molecule type" value="Genomic_DNA"/>
</dbReference>
<gene>
    <name evidence="7" type="ORF">UFOPK2656_02826</name>
    <name evidence="8" type="ORF">UFOPK3099_02786</name>
    <name evidence="9" type="ORF">UFOPK3651_03031</name>
    <name evidence="10" type="ORF">UFOPK3931_01854</name>
    <name evidence="6" type="ORF">UFOPK4189_03100</name>
</gene>
<evidence type="ECO:0000256" key="4">
    <source>
        <dbReference type="ARBA" id="ARBA00023315"/>
    </source>
</evidence>
<dbReference type="AlphaFoldDB" id="A0A6J7AR69"/>
<dbReference type="PANTHER" id="PTHR43420:SF44">
    <property type="entry name" value="ACETYLTRANSFERASE YPEA"/>
    <property type="match status" value="1"/>
</dbReference>
<evidence type="ECO:0000256" key="3">
    <source>
        <dbReference type="ARBA" id="ARBA00022679"/>
    </source>
</evidence>
<dbReference type="InterPro" id="IPR006464">
    <property type="entry name" value="AcTrfase_RimI/Ard1"/>
</dbReference>
<evidence type="ECO:0000313" key="7">
    <source>
        <dbReference type="EMBL" id="CAB4740048.1"/>
    </source>
</evidence>
<name>A0A6J7AR69_9ZZZZ</name>
<dbReference type="PROSITE" id="PS51186">
    <property type="entry name" value="GNAT"/>
    <property type="match status" value="1"/>
</dbReference>
<sequence>MSVLAKLLGRQSFERIEVEPLRRRHLAAILPIEQASYPAPWTVGVFQSEIELARTGERHYLIARDGAEVVGYGGLMFVLDDAHVTNIAVAPSRQRQGIATKLLAGLAWEAIARNCHALTLEVRVSNVAAQALYREFGFAPAGVRKKYYESVEDAIVMWCNDLALPEYRDHLAELCPEAAR</sequence>
<dbReference type="EMBL" id="CAEZYF010000024">
    <property type="protein sequence ID" value="CAB4740048.1"/>
    <property type="molecule type" value="Genomic_DNA"/>
</dbReference>
<evidence type="ECO:0000313" key="10">
    <source>
        <dbReference type="EMBL" id="CAB4996812.1"/>
    </source>
</evidence>
<keyword evidence="2" id="KW-0963">Cytoplasm</keyword>
<keyword evidence="3" id="KW-0808">Transferase</keyword>
<comment type="similarity">
    <text evidence="1">Belongs to the acetyltransferase family. RimI subfamily.</text>
</comment>
<dbReference type="EMBL" id="CAFBOL010000050">
    <property type="protein sequence ID" value="CAB4996812.1"/>
    <property type="molecule type" value="Genomic_DNA"/>
</dbReference>
<evidence type="ECO:0000256" key="1">
    <source>
        <dbReference type="ARBA" id="ARBA00005395"/>
    </source>
</evidence>
<evidence type="ECO:0000313" key="6">
    <source>
        <dbReference type="EMBL" id="CAB4365354.1"/>
    </source>
</evidence>
<evidence type="ECO:0000256" key="2">
    <source>
        <dbReference type="ARBA" id="ARBA00022490"/>
    </source>
</evidence>
<dbReference type="InterPro" id="IPR016181">
    <property type="entry name" value="Acyl_CoA_acyltransferase"/>
</dbReference>
<evidence type="ECO:0000313" key="8">
    <source>
        <dbReference type="EMBL" id="CAB4835502.1"/>
    </source>
</evidence>
<dbReference type="EMBL" id="CAESGF010000029">
    <property type="protein sequence ID" value="CAB4365354.1"/>
    <property type="molecule type" value="Genomic_DNA"/>
</dbReference>
<organism evidence="8">
    <name type="scientific">freshwater metagenome</name>
    <dbReference type="NCBI Taxonomy" id="449393"/>
    <lineage>
        <taxon>unclassified sequences</taxon>
        <taxon>metagenomes</taxon>
        <taxon>ecological metagenomes</taxon>
    </lineage>
</organism>
<evidence type="ECO:0000313" key="9">
    <source>
        <dbReference type="EMBL" id="CAB4953729.1"/>
    </source>
</evidence>
<evidence type="ECO:0000259" key="5">
    <source>
        <dbReference type="PROSITE" id="PS51186"/>
    </source>
</evidence>
<feature type="domain" description="N-acetyltransferase" evidence="5">
    <location>
        <begin position="16"/>
        <end position="162"/>
    </location>
</feature>
<dbReference type="InterPro" id="IPR050680">
    <property type="entry name" value="YpeA/RimI_acetyltransf"/>
</dbReference>
<protein>
    <submittedName>
        <fullName evidence="8">Unannotated protein</fullName>
    </submittedName>
</protein>
<dbReference type="GO" id="GO:0008080">
    <property type="term" value="F:N-acetyltransferase activity"/>
    <property type="evidence" value="ECO:0007669"/>
    <property type="project" value="InterPro"/>
</dbReference>
<dbReference type="EMBL" id="CAFBMT010000027">
    <property type="protein sequence ID" value="CAB4953729.1"/>
    <property type="molecule type" value="Genomic_DNA"/>
</dbReference>
<keyword evidence="4" id="KW-0012">Acyltransferase</keyword>
<dbReference type="InterPro" id="IPR000182">
    <property type="entry name" value="GNAT_dom"/>
</dbReference>
<dbReference type="SUPFAM" id="SSF55729">
    <property type="entry name" value="Acyl-CoA N-acyltransferases (Nat)"/>
    <property type="match status" value="1"/>
</dbReference>
<accession>A0A6J7AR69</accession>
<proteinExistence type="inferred from homology"/>
<dbReference type="Pfam" id="PF00583">
    <property type="entry name" value="Acetyltransf_1"/>
    <property type="match status" value="1"/>
</dbReference>
<dbReference type="Gene3D" id="3.40.630.30">
    <property type="match status" value="1"/>
</dbReference>